<evidence type="ECO:0000313" key="2">
    <source>
        <dbReference type="Proteomes" id="UP000626220"/>
    </source>
</evidence>
<reference evidence="1" key="1">
    <citation type="journal article" date="2014" name="Int. J. Syst. Evol. Microbiol.">
        <title>Complete genome sequence of Corynebacterium casei LMG S-19264T (=DSM 44701T), isolated from a smear-ripened cheese.</title>
        <authorList>
            <consortium name="US DOE Joint Genome Institute (JGI-PGF)"/>
            <person name="Walter F."/>
            <person name="Albersmeier A."/>
            <person name="Kalinowski J."/>
            <person name="Ruckert C."/>
        </authorList>
    </citation>
    <scope>NUCLEOTIDE SEQUENCE</scope>
    <source>
        <strain evidence="1">KCTC 42650</strain>
    </source>
</reference>
<accession>A0A8J3GWB6</accession>
<dbReference type="AlphaFoldDB" id="A0A8J3GWB6"/>
<dbReference type="Gene3D" id="3.30.1360.120">
    <property type="entry name" value="Probable tRNA modification gtpase trme, domain 1"/>
    <property type="match status" value="1"/>
</dbReference>
<dbReference type="RefSeq" id="WP_189679893.1">
    <property type="nucleotide sequence ID" value="NZ_BNCJ01000004.1"/>
</dbReference>
<evidence type="ECO:0008006" key="3">
    <source>
        <dbReference type="Google" id="ProtNLM"/>
    </source>
</evidence>
<organism evidence="1 2">
    <name type="scientific">Seohaeicola zhoushanensis</name>
    <dbReference type="NCBI Taxonomy" id="1569283"/>
    <lineage>
        <taxon>Bacteria</taxon>
        <taxon>Pseudomonadati</taxon>
        <taxon>Pseudomonadota</taxon>
        <taxon>Alphaproteobacteria</taxon>
        <taxon>Rhodobacterales</taxon>
        <taxon>Roseobacteraceae</taxon>
        <taxon>Seohaeicola</taxon>
    </lineage>
</organism>
<name>A0A8J3GWB6_9RHOB</name>
<protein>
    <recommendedName>
        <fullName evidence="3">Sarcosine oxidase subunit gamma</fullName>
    </recommendedName>
</protein>
<sequence length="190" mass="20071">MTDLTAICALGATEPRRETFGALTLAERPDTALLSVALRRGAAQPAPLGLALPGPGAWAVGEGLAAFWTGPGQWMVEVPGKADTDVVATFLPNLPGCSLTEQTDGWTLFEFSAKSGATVGRLLERLVNLDTASLAPGRATRTAVEHMGVFVIRRAEAELAVWGTRSAAESLWHALSTTARRMETSGWAQQ</sequence>
<evidence type="ECO:0000313" key="1">
    <source>
        <dbReference type="EMBL" id="GHF48079.1"/>
    </source>
</evidence>
<dbReference type="EMBL" id="BNCJ01000004">
    <property type="protein sequence ID" value="GHF48079.1"/>
    <property type="molecule type" value="Genomic_DNA"/>
</dbReference>
<comment type="caution">
    <text evidence="1">The sequence shown here is derived from an EMBL/GenBank/DDBJ whole genome shotgun (WGS) entry which is preliminary data.</text>
</comment>
<dbReference type="Proteomes" id="UP000626220">
    <property type="component" value="Unassembled WGS sequence"/>
</dbReference>
<reference evidence="1" key="2">
    <citation type="submission" date="2020-09" db="EMBL/GenBank/DDBJ databases">
        <authorList>
            <person name="Sun Q."/>
            <person name="Kim S."/>
        </authorList>
    </citation>
    <scope>NUCLEOTIDE SEQUENCE</scope>
    <source>
        <strain evidence="1">KCTC 42650</strain>
    </source>
</reference>
<gene>
    <name evidence="1" type="ORF">GCM10017056_19510</name>
</gene>
<proteinExistence type="predicted"/>
<dbReference type="SUPFAM" id="SSF103025">
    <property type="entry name" value="Folate-binding domain"/>
    <property type="match status" value="1"/>
</dbReference>
<dbReference type="InterPro" id="IPR027266">
    <property type="entry name" value="TrmE/GcvT-like"/>
</dbReference>
<keyword evidence="2" id="KW-1185">Reference proteome</keyword>